<dbReference type="FunFam" id="3.30.930.10:FF:000002">
    <property type="entry name" value="Threonine--tRNA ligase"/>
    <property type="match status" value="1"/>
</dbReference>
<dbReference type="EMBL" id="MHIA01000019">
    <property type="protein sequence ID" value="OGY42067.1"/>
    <property type="molecule type" value="Genomic_DNA"/>
</dbReference>
<comment type="cofactor">
    <cofactor evidence="13">
        <name>Zn(2+)</name>
        <dbReference type="ChEBI" id="CHEBI:29105"/>
    </cofactor>
    <text evidence="13">Binds 1 zinc ion per subunit.</text>
</comment>
<dbReference type="FunFam" id="3.40.50.800:FF:000001">
    <property type="entry name" value="Threonine--tRNA ligase"/>
    <property type="match status" value="1"/>
</dbReference>
<evidence type="ECO:0000256" key="10">
    <source>
        <dbReference type="ARBA" id="ARBA00022917"/>
    </source>
</evidence>
<keyword evidence="6 13" id="KW-0547">Nucleotide-binding</keyword>
<accession>A0A1G1XRX4</accession>
<gene>
    <name evidence="13" type="primary">thrS</name>
    <name evidence="15" type="ORF">A2Y67_03245</name>
</gene>
<dbReference type="InterPro" id="IPR002314">
    <property type="entry name" value="aa-tRNA-synt_IIb"/>
</dbReference>
<dbReference type="GO" id="GO:0005737">
    <property type="term" value="C:cytoplasm"/>
    <property type="evidence" value="ECO:0007669"/>
    <property type="project" value="UniProtKB-SubCell"/>
</dbReference>
<comment type="catalytic activity">
    <reaction evidence="12 13">
        <text>tRNA(Thr) + L-threonine + ATP = L-threonyl-tRNA(Thr) + AMP + diphosphate + H(+)</text>
        <dbReference type="Rhea" id="RHEA:24624"/>
        <dbReference type="Rhea" id="RHEA-COMP:9670"/>
        <dbReference type="Rhea" id="RHEA-COMP:9704"/>
        <dbReference type="ChEBI" id="CHEBI:15378"/>
        <dbReference type="ChEBI" id="CHEBI:30616"/>
        <dbReference type="ChEBI" id="CHEBI:33019"/>
        <dbReference type="ChEBI" id="CHEBI:57926"/>
        <dbReference type="ChEBI" id="CHEBI:78442"/>
        <dbReference type="ChEBI" id="CHEBI:78534"/>
        <dbReference type="ChEBI" id="CHEBI:456215"/>
        <dbReference type="EC" id="6.1.1.3"/>
    </reaction>
</comment>
<protein>
    <recommendedName>
        <fullName evidence="13">Threonine--tRNA ligase</fullName>
        <ecNumber evidence="13">6.1.1.3</ecNumber>
    </recommendedName>
    <alternativeName>
        <fullName evidence="13">Threonyl-tRNA synthetase</fullName>
        <shortName evidence="13">ThrRS</shortName>
    </alternativeName>
</protein>
<evidence type="ECO:0000256" key="9">
    <source>
        <dbReference type="ARBA" id="ARBA00022884"/>
    </source>
</evidence>
<keyword evidence="7 13" id="KW-0862">Zinc</keyword>
<dbReference type="Pfam" id="PF07973">
    <property type="entry name" value="tRNA_SAD"/>
    <property type="match status" value="1"/>
</dbReference>
<dbReference type="Gene3D" id="3.30.980.10">
    <property type="entry name" value="Threonyl-trna Synthetase, Chain A, domain 2"/>
    <property type="match status" value="1"/>
</dbReference>
<evidence type="ECO:0000256" key="12">
    <source>
        <dbReference type="ARBA" id="ARBA00049515"/>
    </source>
</evidence>
<comment type="subcellular location">
    <subcellularLocation>
        <location evidence="13">Cytoplasm</location>
    </subcellularLocation>
</comment>
<dbReference type="PROSITE" id="PS50862">
    <property type="entry name" value="AA_TRNA_LIGASE_II"/>
    <property type="match status" value="1"/>
</dbReference>
<dbReference type="GO" id="GO:0046872">
    <property type="term" value="F:metal ion binding"/>
    <property type="evidence" value="ECO:0007669"/>
    <property type="project" value="UniProtKB-KW"/>
</dbReference>
<keyword evidence="3 13" id="KW-0820">tRNA-binding</keyword>
<keyword evidence="10 13" id="KW-0648">Protein biosynthesis</keyword>
<dbReference type="InterPro" id="IPR002320">
    <property type="entry name" value="Thr-tRNA-ligase_IIa"/>
</dbReference>
<feature type="binding site" evidence="13">
    <location>
        <position position="334"/>
    </location>
    <ligand>
        <name>Zn(2+)</name>
        <dbReference type="ChEBI" id="CHEBI:29105"/>
        <note>catalytic</note>
    </ligand>
</feature>
<dbReference type="CDD" id="cd00860">
    <property type="entry name" value="ThrRS_anticodon"/>
    <property type="match status" value="1"/>
</dbReference>
<dbReference type="Gene3D" id="3.30.930.10">
    <property type="entry name" value="Bira Bifunctional Protein, Domain 2"/>
    <property type="match status" value="1"/>
</dbReference>
<evidence type="ECO:0000256" key="1">
    <source>
        <dbReference type="ARBA" id="ARBA00008226"/>
    </source>
</evidence>
<reference evidence="15 16" key="1">
    <citation type="journal article" date="2016" name="Nat. Commun.">
        <title>Thousands of microbial genomes shed light on interconnected biogeochemical processes in an aquifer system.</title>
        <authorList>
            <person name="Anantharaman K."/>
            <person name="Brown C.T."/>
            <person name="Hug L.A."/>
            <person name="Sharon I."/>
            <person name="Castelle C.J."/>
            <person name="Probst A.J."/>
            <person name="Thomas B.C."/>
            <person name="Singh A."/>
            <person name="Wilkins M.J."/>
            <person name="Karaoz U."/>
            <person name="Brodie E.L."/>
            <person name="Williams K.H."/>
            <person name="Hubbard S.S."/>
            <person name="Banfield J.F."/>
        </authorList>
    </citation>
    <scope>NUCLEOTIDE SEQUENCE [LARGE SCALE GENOMIC DNA]</scope>
</reference>
<comment type="similarity">
    <text evidence="1 13">Belongs to the class-II aminoacyl-tRNA synthetase family.</text>
</comment>
<sequence length="585" mass="67853">MENEKLDIMRHSASHIMAAAVKSLFKNVKFAIGPTIEEGFYYDFDLGKMTLSAEDLPKIEAKMQEIINANLIIKRNEISIKEALKKVKGQPYKSELIKDLEKEGASFAKASDAKEKKVSFYKIGDVFDDLCRGPHVKSTKEIGVFKLLRVSGAYWRGDEKNKMLQRIYGTAFETQKELDEYLKMLEEAEKRDHRKLGKELDLFSFHDEAPGFPFWHPKGMVLRGALMELHDRFHKNYNYKLVSTPILLSEELWHQSGHWDNYKDKMYFTKIDNRTFAIKPMNCPGVILIYKERPRSYRDLPLRFAENGEVHRHEPSGTLHGLFRVRAFRQDDAHIFAQKNQIEEEITNTIKMILGFYKIFHFDDSEIELSTRPEKSIGSDEMWEESEATLKKVLNILELKFRINEGDGAFYGPKIDFHIKDSLGRSWQCGTIQLDFSMPERFELEYIDNEGQRKRPVMIHRTVIGSIQRFVGILIEHYAGAFPLWLAPVQIKILPVSDKFLEYALEVKSKLNAENVRVELDDSAESLGKKIRNGEKEKVPYLLIIGEKEVNSKLVAVRQRGKGDLGPQDLDEFIKQIKDEILNHK</sequence>
<dbReference type="Proteomes" id="UP000176260">
    <property type="component" value="Unassembled WGS sequence"/>
</dbReference>
<evidence type="ECO:0000256" key="8">
    <source>
        <dbReference type="ARBA" id="ARBA00022840"/>
    </source>
</evidence>
<dbReference type="SUPFAM" id="SSF52954">
    <property type="entry name" value="Class II aaRS ABD-related"/>
    <property type="match status" value="1"/>
</dbReference>
<dbReference type="InterPro" id="IPR036621">
    <property type="entry name" value="Anticodon-bd_dom_sf"/>
</dbReference>
<evidence type="ECO:0000256" key="5">
    <source>
        <dbReference type="ARBA" id="ARBA00022723"/>
    </source>
</evidence>
<evidence type="ECO:0000313" key="15">
    <source>
        <dbReference type="EMBL" id="OGY42067.1"/>
    </source>
</evidence>
<dbReference type="Pfam" id="PF03129">
    <property type="entry name" value="HGTP_anticodon"/>
    <property type="match status" value="1"/>
</dbReference>
<feature type="region of interest" description="Catalytic" evidence="13">
    <location>
        <begin position="192"/>
        <end position="483"/>
    </location>
</feature>
<dbReference type="InterPro" id="IPR004154">
    <property type="entry name" value="Anticodon-bd"/>
</dbReference>
<dbReference type="EC" id="6.1.1.3" evidence="13"/>
<feature type="binding site" evidence="13">
    <location>
        <position position="283"/>
    </location>
    <ligand>
        <name>Zn(2+)</name>
        <dbReference type="ChEBI" id="CHEBI:29105"/>
        <note>catalytic</note>
    </ligand>
</feature>
<dbReference type="HAMAP" id="MF_00184">
    <property type="entry name" value="Thr_tRNA_synth"/>
    <property type="match status" value="1"/>
</dbReference>
<keyword evidence="9 13" id="KW-0694">RNA-binding</keyword>
<comment type="caution">
    <text evidence="15">The sequence shown here is derived from an EMBL/GenBank/DDBJ whole genome shotgun (WGS) entry which is preliminary data.</text>
</comment>
<dbReference type="SMART" id="SM00863">
    <property type="entry name" value="tRNA_SAD"/>
    <property type="match status" value="1"/>
</dbReference>
<dbReference type="Gene3D" id="3.30.54.20">
    <property type="match status" value="1"/>
</dbReference>
<dbReference type="InterPro" id="IPR045864">
    <property type="entry name" value="aa-tRNA-synth_II/BPL/LPL"/>
</dbReference>
<evidence type="ECO:0000256" key="6">
    <source>
        <dbReference type="ARBA" id="ARBA00022741"/>
    </source>
</evidence>
<evidence type="ECO:0000256" key="2">
    <source>
        <dbReference type="ARBA" id="ARBA00022490"/>
    </source>
</evidence>
<dbReference type="GO" id="GO:0004829">
    <property type="term" value="F:threonine-tRNA ligase activity"/>
    <property type="evidence" value="ECO:0007669"/>
    <property type="project" value="UniProtKB-UniRule"/>
</dbReference>
<keyword evidence="2 13" id="KW-0963">Cytoplasm</keyword>
<evidence type="ECO:0000259" key="14">
    <source>
        <dbReference type="PROSITE" id="PS50862"/>
    </source>
</evidence>
<feature type="domain" description="Aminoacyl-transfer RNA synthetases class-II family profile" evidence="14">
    <location>
        <begin position="215"/>
        <end position="483"/>
    </location>
</feature>
<keyword evidence="4 13" id="KW-0436">Ligase</keyword>
<dbReference type="InterPro" id="IPR047246">
    <property type="entry name" value="ThrRS_anticodon"/>
</dbReference>
<name>A0A1G1XRX4_9BACT</name>
<evidence type="ECO:0000256" key="4">
    <source>
        <dbReference type="ARBA" id="ARBA00022598"/>
    </source>
</evidence>
<dbReference type="PANTHER" id="PTHR11451">
    <property type="entry name" value="THREONINE-TRNA LIGASE"/>
    <property type="match status" value="1"/>
</dbReference>
<dbReference type="GO" id="GO:0000049">
    <property type="term" value="F:tRNA binding"/>
    <property type="evidence" value="ECO:0007669"/>
    <property type="project" value="UniProtKB-KW"/>
</dbReference>
<evidence type="ECO:0000256" key="11">
    <source>
        <dbReference type="ARBA" id="ARBA00023146"/>
    </source>
</evidence>
<dbReference type="AlphaFoldDB" id="A0A1G1XRX4"/>
<dbReference type="CDD" id="cd00771">
    <property type="entry name" value="ThrRS_core"/>
    <property type="match status" value="1"/>
</dbReference>
<comment type="subunit">
    <text evidence="13">Homodimer.</text>
</comment>
<evidence type="ECO:0000313" key="16">
    <source>
        <dbReference type="Proteomes" id="UP000176260"/>
    </source>
</evidence>
<feature type="binding site" evidence="13">
    <location>
        <position position="460"/>
    </location>
    <ligand>
        <name>Zn(2+)</name>
        <dbReference type="ChEBI" id="CHEBI:29105"/>
        <note>catalytic</note>
    </ligand>
</feature>
<evidence type="ECO:0000256" key="3">
    <source>
        <dbReference type="ARBA" id="ARBA00022555"/>
    </source>
</evidence>
<organism evidence="15 16">
    <name type="scientific">Candidatus Buchananbacteria bacterium RBG_13_39_9</name>
    <dbReference type="NCBI Taxonomy" id="1797531"/>
    <lineage>
        <taxon>Bacteria</taxon>
        <taxon>Candidatus Buchananiibacteriota</taxon>
    </lineage>
</organism>
<dbReference type="FunFam" id="3.30.980.10:FF:000005">
    <property type="entry name" value="Threonyl-tRNA synthetase, mitochondrial"/>
    <property type="match status" value="1"/>
</dbReference>
<keyword evidence="11 13" id="KW-0030">Aminoacyl-tRNA synthetase</keyword>
<dbReference type="SUPFAM" id="SSF55186">
    <property type="entry name" value="ThrRS/AlaRS common domain"/>
    <property type="match status" value="1"/>
</dbReference>
<dbReference type="InterPro" id="IPR018163">
    <property type="entry name" value="Thr/Ala-tRNA-synth_IIc_edit"/>
</dbReference>
<dbReference type="PANTHER" id="PTHR11451:SF44">
    <property type="entry name" value="THREONINE--TRNA LIGASE, CHLOROPLASTIC_MITOCHONDRIAL 2"/>
    <property type="match status" value="1"/>
</dbReference>
<evidence type="ECO:0000256" key="7">
    <source>
        <dbReference type="ARBA" id="ARBA00022833"/>
    </source>
</evidence>
<dbReference type="InterPro" id="IPR012947">
    <property type="entry name" value="tRNA_SAD"/>
</dbReference>
<keyword evidence="8 13" id="KW-0067">ATP-binding</keyword>
<keyword evidence="5 13" id="KW-0479">Metal-binding</keyword>
<dbReference type="Gene3D" id="3.40.50.800">
    <property type="entry name" value="Anticodon-binding domain"/>
    <property type="match status" value="1"/>
</dbReference>
<dbReference type="NCBIfam" id="TIGR00418">
    <property type="entry name" value="thrS"/>
    <property type="match status" value="1"/>
</dbReference>
<evidence type="ECO:0000256" key="13">
    <source>
        <dbReference type="HAMAP-Rule" id="MF_00184"/>
    </source>
</evidence>
<proteinExistence type="inferred from homology"/>
<dbReference type="InterPro" id="IPR033728">
    <property type="entry name" value="ThrRS_core"/>
</dbReference>
<dbReference type="Pfam" id="PF00587">
    <property type="entry name" value="tRNA-synt_2b"/>
    <property type="match status" value="1"/>
</dbReference>
<dbReference type="InterPro" id="IPR006195">
    <property type="entry name" value="aa-tRNA-synth_II"/>
</dbReference>
<dbReference type="SUPFAM" id="SSF55681">
    <property type="entry name" value="Class II aaRS and biotin synthetases"/>
    <property type="match status" value="1"/>
</dbReference>
<dbReference type="GO" id="GO:0006435">
    <property type="term" value="P:threonyl-tRNA aminoacylation"/>
    <property type="evidence" value="ECO:0007669"/>
    <property type="project" value="UniProtKB-UniRule"/>
</dbReference>
<dbReference type="GO" id="GO:0005524">
    <property type="term" value="F:ATP binding"/>
    <property type="evidence" value="ECO:0007669"/>
    <property type="project" value="UniProtKB-UniRule"/>
</dbReference>
<dbReference type="PRINTS" id="PR01047">
    <property type="entry name" value="TRNASYNTHTHR"/>
</dbReference>